<dbReference type="STRING" id="137733.SAMN05421767_1503"/>
<dbReference type="NCBIfam" id="NF004051">
    <property type="entry name" value="PRK05571.1"/>
    <property type="match status" value="1"/>
</dbReference>
<evidence type="ECO:0000313" key="5">
    <source>
        <dbReference type="Proteomes" id="UP000198556"/>
    </source>
</evidence>
<keyword evidence="2" id="KW-0423">Lactose metabolism</keyword>
<dbReference type="GO" id="GO:0016861">
    <property type="term" value="F:intramolecular oxidoreductase activity, interconverting aldoses and ketoses"/>
    <property type="evidence" value="ECO:0007669"/>
    <property type="project" value="UniProtKB-ARBA"/>
</dbReference>
<evidence type="ECO:0000313" key="4">
    <source>
        <dbReference type="EMBL" id="SER42514.1"/>
    </source>
</evidence>
<dbReference type="SUPFAM" id="SSF89623">
    <property type="entry name" value="Ribose/Galactose isomerase RpiB/AlsB"/>
    <property type="match status" value="1"/>
</dbReference>
<dbReference type="Proteomes" id="UP000198556">
    <property type="component" value="Unassembled WGS sequence"/>
</dbReference>
<sequence length="145" mass="15925">MKIGLGSDHNAYILKETIKDYLIESGYEVEDYGCYSKDSVDYPEIAKKVAEGILSGEVTKGILCCGTGIGMAMAANKIKGIRAAQVHDVYSAERAELSNNAHIITLGSKVVGDELAKHLINVFLNEHFKESPSSRKIQKIMDFEK</sequence>
<dbReference type="RefSeq" id="WP_089747820.1">
    <property type="nucleotide sequence ID" value="NZ_FOGF01000050.1"/>
</dbReference>
<dbReference type="InterPro" id="IPR004785">
    <property type="entry name" value="RpiB"/>
</dbReference>
<dbReference type="EMBL" id="FOGF01000050">
    <property type="protein sequence ID" value="SER42514.1"/>
    <property type="molecule type" value="Genomic_DNA"/>
</dbReference>
<dbReference type="NCBIfam" id="TIGR01120">
    <property type="entry name" value="rpiB"/>
    <property type="match status" value="1"/>
</dbReference>
<keyword evidence="3 4" id="KW-0413">Isomerase</keyword>
<organism evidence="4 5">
    <name type="scientific">Granulicatella balaenopterae</name>
    <dbReference type="NCBI Taxonomy" id="137733"/>
    <lineage>
        <taxon>Bacteria</taxon>
        <taxon>Bacillati</taxon>
        <taxon>Bacillota</taxon>
        <taxon>Bacilli</taxon>
        <taxon>Lactobacillales</taxon>
        <taxon>Carnobacteriaceae</taxon>
        <taxon>Granulicatella</taxon>
    </lineage>
</organism>
<dbReference type="InterPro" id="IPR051812">
    <property type="entry name" value="SPI_LacAB/RpiB"/>
</dbReference>
<dbReference type="PANTHER" id="PTHR43732">
    <property type="entry name" value="RIBOSE 5-PHOSPHATE ISOMERASE-RELATED"/>
    <property type="match status" value="1"/>
</dbReference>
<name>A0A1H9P2J1_9LACT</name>
<dbReference type="PIRSF" id="PIRSF005384">
    <property type="entry name" value="RpiB_LacA_B"/>
    <property type="match status" value="1"/>
</dbReference>
<protein>
    <submittedName>
        <fullName evidence="4">Ribose 5-phosphate isomerase B</fullName>
    </submittedName>
</protein>
<comment type="similarity">
    <text evidence="1">Belongs to the LacAB/RpiB family.</text>
</comment>
<accession>A0A1H9P2J1</accession>
<dbReference type="Pfam" id="PF02502">
    <property type="entry name" value="LacAB_rpiB"/>
    <property type="match status" value="1"/>
</dbReference>
<proteinExistence type="inferred from homology"/>
<keyword evidence="5" id="KW-1185">Reference proteome</keyword>
<evidence type="ECO:0000256" key="3">
    <source>
        <dbReference type="ARBA" id="ARBA00023235"/>
    </source>
</evidence>
<dbReference type="OrthoDB" id="1778624at2"/>
<dbReference type="GO" id="GO:0005988">
    <property type="term" value="P:lactose metabolic process"/>
    <property type="evidence" value="ECO:0007669"/>
    <property type="project" value="UniProtKB-KW"/>
</dbReference>
<dbReference type="Gene3D" id="3.40.1400.10">
    <property type="entry name" value="Sugar-phosphate isomerase, RpiB/LacA/LacB"/>
    <property type="match status" value="1"/>
</dbReference>
<dbReference type="PANTHER" id="PTHR43732:SF1">
    <property type="entry name" value="RIBOSE 5-PHOSPHATE ISOMERASE"/>
    <property type="match status" value="1"/>
</dbReference>
<dbReference type="AlphaFoldDB" id="A0A1H9P2J1"/>
<gene>
    <name evidence="4" type="ORF">SAMN05421767_1503</name>
</gene>
<dbReference type="InterPro" id="IPR003500">
    <property type="entry name" value="RpiB_LacA_LacB"/>
</dbReference>
<evidence type="ECO:0000256" key="2">
    <source>
        <dbReference type="ARBA" id="ARBA00022736"/>
    </source>
</evidence>
<reference evidence="4 5" key="1">
    <citation type="submission" date="2016-10" db="EMBL/GenBank/DDBJ databases">
        <authorList>
            <person name="de Groot N.N."/>
        </authorList>
    </citation>
    <scope>NUCLEOTIDE SEQUENCE [LARGE SCALE GENOMIC DNA]</scope>
    <source>
        <strain evidence="4 5">DSM 15827</strain>
    </source>
</reference>
<dbReference type="InterPro" id="IPR036569">
    <property type="entry name" value="RpiB_LacA_LacB_sf"/>
</dbReference>
<evidence type="ECO:0000256" key="1">
    <source>
        <dbReference type="ARBA" id="ARBA00008754"/>
    </source>
</evidence>
<dbReference type="NCBIfam" id="TIGR00689">
    <property type="entry name" value="rpiB_lacA_lacB"/>
    <property type="match status" value="1"/>
</dbReference>